<dbReference type="AlphaFoldDB" id="A0A395NBF3"/>
<dbReference type="Pfam" id="PF12689">
    <property type="entry name" value="Acid_PPase"/>
    <property type="match status" value="1"/>
</dbReference>
<dbReference type="STRING" id="490622.A0A395NBF3"/>
<dbReference type="PANTHER" id="PTHR17901:SF14">
    <property type="entry name" value="MAGNESIUM-DEPENDENT PHOSPHATASE 1"/>
    <property type="match status" value="1"/>
</dbReference>
<dbReference type="SFLD" id="SFLDS00003">
    <property type="entry name" value="Haloacid_Dehalogenase"/>
    <property type="match status" value="1"/>
</dbReference>
<keyword evidence="2" id="KW-1185">Reference proteome</keyword>
<reference evidence="1 2" key="1">
    <citation type="journal article" date="2018" name="PLoS Pathog.">
        <title>Evolution of structural diversity of trichothecenes, a family of toxins produced by plant pathogenic and entomopathogenic fungi.</title>
        <authorList>
            <person name="Proctor R.H."/>
            <person name="McCormick S.P."/>
            <person name="Kim H.S."/>
            <person name="Cardoza R.E."/>
            <person name="Stanley A.M."/>
            <person name="Lindo L."/>
            <person name="Kelly A."/>
            <person name="Brown D.W."/>
            <person name="Lee T."/>
            <person name="Vaughan M.M."/>
            <person name="Alexander N.J."/>
            <person name="Busman M."/>
            <person name="Gutierrez S."/>
        </authorList>
    </citation>
    <scope>NUCLEOTIDE SEQUENCE [LARGE SCALE GENOMIC DNA]</scope>
    <source>
        <strain evidence="1 2">IBT 40837</strain>
    </source>
</reference>
<dbReference type="OrthoDB" id="2865258at2759"/>
<organism evidence="1 2">
    <name type="scientific">Trichoderma arundinaceum</name>
    <dbReference type="NCBI Taxonomy" id="490622"/>
    <lineage>
        <taxon>Eukaryota</taxon>
        <taxon>Fungi</taxon>
        <taxon>Dikarya</taxon>
        <taxon>Ascomycota</taxon>
        <taxon>Pezizomycotina</taxon>
        <taxon>Sordariomycetes</taxon>
        <taxon>Hypocreomycetidae</taxon>
        <taxon>Hypocreales</taxon>
        <taxon>Hypocreaceae</taxon>
        <taxon>Trichoderma</taxon>
    </lineage>
</organism>
<sequence length="348" mass="38518">MPEYRVAPLPSHQALWRACNEFSWNFEYIKNMTQVGPHGVLSNGDLVELKSGEGYRGDKKLSWDNCPSSIFNFSLPSIFIYAQAQSAIAITMPRKLSFPTSSSSLSLASSAAGTPVTPTFSSTPSALSSTPISSTPSPFSRLDLPASLCDPSLPFPRLIVFDLDYTLWPFWVDTHVTPPLKINPTHSGATDRTGEEFAFYDEVPEILAVLPYLNGPNKIKLGVASRTSAPGLARELLKGIHIPPTASFSSLDEESNNRKSSSSSKKKVSIDVFDGGLEIYPGSKIKHFETLQKRTGIRFEDMLFFDDESRNRETEQLGLTMKLVMDGVTWEEIGKGVELWRSRRSRGQ</sequence>
<evidence type="ECO:0000313" key="1">
    <source>
        <dbReference type="EMBL" id="RFU73023.1"/>
    </source>
</evidence>
<dbReference type="SUPFAM" id="SSF56784">
    <property type="entry name" value="HAD-like"/>
    <property type="match status" value="1"/>
</dbReference>
<dbReference type="Gene3D" id="3.40.50.1000">
    <property type="entry name" value="HAD superfamily/HAD-like"/>
    <property type="match status" value="1"/>
</dbReference>
<dbReference type="SFLD" id="SFLDG01129">
    <property type="entry name" value="C1.5:_HAD__Beta-PGM__Phosphata"/>
    <property type="match status" value="1"/>
</dbReference>
<name>A0A395NBF3_TRIAR</name>
<dbReference type="PANTHER" id="PTHR17901">
    <property type="entry name" value="MAGNESIUM-DEPENDENT PHOSPHATASE 1 MDP1"/>
    <property type="match status" value="1"/>
</dbReference>
<dbReference type="InterPro" id="IPR010036">
    <property type="entry name" value="MDP_1_eu_arc"/>
</dbReference>
<evidence type="ECO:0000313" key="2">
    <source>
        <dbReference type="Proteomes" id="UP000266272"/>
    </source>
</evidence>
<accession>A0A395NBF3</accession>
<proteinExistence type="predicted"/>
<dbReference type="SFLD" id="SFLDG01131">
    <property type="entry name" value="C1.5.2:_MDP_Like"/>
    <property type="match status" value="1"/>
</dbReference>
<dbReference type="InterPro" id="IPR023214">
    <property type="entry name" value="HAD_sf"/>
</dbReference>
<protein>
    <submittedName>
        <fullName evidence="1">Magnesium dependent phosphatase</fullName>
    </submittedName>
</protein>
<comment type="caution">
    <text evidence="1">The sequence shown here is derived from an EMBL/GenBank/DDBJ whole genome shotgun (WGS) entry which is preliminary data.</text>
</comment>
<dbReference type="InterPro" id="IPR036412">
    <property type="entry name" value="HAD-like_sf"/>
</dbReference>
<dbReference type="NCBIfam" id="TIGR01685">
    <property type="entry name" value="MDP-1"/>
    <property type="match status" value="1"/>
</dbReference>
<dbReference type="GO" id="GO:0003993">
    <property type="term" value="F:acid phosphatase activity"/>
    <property type="evidence" value="ECO:0007669"/>
    <property type="project" value="TreeGrafter"/>
</dbReference>
<gene>
    <name evidence="1" type="ORF">TARUN_9232</name>
</gene>
<dbReference type="Proteomes" id="UP000266272">
    <property type="component" value="Unassembled WGS sequence"/>
</dbReference>
<dbReference type="EMBL" id="PXOA01000720">
    <property type="protein sequence ID" value="RFU73023.1"/>
    <property type="molecule type" value="Genomic_DNA"/>
</dbReference>